<protein>
    <submittedName>
        <fullName evidence="1">Uncharacterized protein</fullName>
    </submittedName>
</protein>
<sequence length="366" mass="41524">MTSNLNNFFVALLSCDYAHQYADKELAVLQERFARMEQLFAYVRLSFPKNGSDSAILGITKAKQRMSESHVVLGLATPLLNNQLSMGLWGLYTPAMARAELIEIDHRRLTASGEELASHLTEQLGTAWKTLCQICDSGELRTCQLSELAVKFELLIGDSDNRTRFVEALIASSQSCNAQSALYRHANHYLTKQMEIGTKPFLDYLVQCDDSLLQIYAMDIKQIEPVLVLNDSVFSWLQGQHDKPVQQIIEQLNQRINCNPLTIPYSLTSLPHRSFLMSSVKLLNDGNGEQYLQTLLHHHQEIMKQRNGAPWIESREDKLFVRVVSDAGELPDVDEGFASLEDTFENSYFLYSFLLIAREAIRLEAN</sequence>
<proteinExistence type="predicted"/>
<dbReference type="Proteomes" id="UP001354073">
    <property type="component" value="Unassembled WGS sequence"/>
</dbReference>
<gene>
    <name evidence="1" type="ORF">REH74_021805</name>
</gene>
<organism evidence="1 2">
    <name type="scientific">Vibrio campbellii</name>
    <dbReference type="NCBI Taxonomy" id="680"/>
    <lineage>
        <taxon>Bacteria</taxon>
        <taxon>Pseudomonadati</taxon>
        <taxon>Pseudomonadota</taxon>
        <taxon>Gammaproteobacteria</taxon>
        <taxon>Vibrionales</taxon>
        <taxon>Vibrionaceae</taxon>
        <taxon>Vibrio</taxon>
    </lineage>
</organism>
<evidence type="ECO:0000313" key="1">
    <source>
        <dbReference type="EMBL" id="MGI1900159.1"/>
    </source>
</evidence>
<comment type="caution">
    <text evidence="1">The sequence shown here is derived from an EMBL/GenBank/DDBJ whole genome shotgun (WGS) entry which is preliminary data.</text>
</comment>
<evidence type="ECO:0000313" key="2">
    <source>
        <dbReference type="Proteomes" id="UP001354073"/>
    </source>
</evidence>
<dbReference type="EMBL" id="JAVHXJ020000153">
    <property type="protein sequence ID" value="MGI1900159.1"/>
    <property type="molecule type" value="Genomic_DNA"/>
</dbReference>
<name>A0ACC7REC7_9VIBR</name>
<reference evidence="1" key="1">
    <citation type="submission" date="2024-11" db="EMBL/GenBank/DDBJ databases">
        <title>Identification of new Vibrio campbellii strains harboring the pVA1 plasmid isolated from Penaeus vannamei postlarvae affected by outbreaks of acute hepatopancreatic necrosis disease (AHPND) in Mexico.</title>
        <authorList>
            <person name="Gomez-Gil B."/>
            <person name="Enciso-Ibarra J."/>
        </authorList>
    </citation>
    <scope>NUCLEOTIDE SEQUENCE</scope>
    <source>
        <strain evidence="1">M270204</strain>
    </source>
</reference>
<accession>A0ACC7REC7</accession>